<gene>
    <name evidence="1" type="ORF">SAMN05216167_104385</name>
</gene>
<sequence>MGAFFLRIETELVLKSRNEVPRKLLDAGFTLNFSNAKDAIVALT</sequence>
<evidence type="ECO:0000313" key="1">
    <source>
        <dbReference type="EMBL" id="SFD33154.1"/>
    </source>
</evidence>
<dbReference type="RefSeq" id="WP_093826990.1">
    <property type="nucleotide sequence ID" value="NZ_FOLQ01000004.1"/>
</dbReference>
<accession>A0A1I1RFN1</accession>
<evidence type="ECO:0000313" key="2">
    <source>
        <dbReference type="Proteomes" id="UP000198598"/>
    </source>
</evidence>
<dbReference type="OrthoDB" id="9801773at2"/>
<reference evidence="1 2" key="1">
    <citation type="submission" date="2016-10" db="EMBL/GenBank/DDBJ databases">
        <authorList>
            <person name="de Groot N.N."/>
        </authorList>
    </citation>
    <scope>NUCLEOTIDE SEQUENCE [LARGE SCALE GENOMIC DNA]</scope>
    <source>
        <strain evidence="1 2">DSM 26130</strain>
    </source>
</reference>
<keyword evidence="2" id="KW-1185">Reference proteome</keyword>
<dbReference type="EMBL" id="FOLQ01000004">
    <property type="protein sequence ID" value="SFD33154.1"/>
    <property type="molecule type" value="Genomic_DNA"/>
</dbReference>
<dbReference type="STRING" id="662367.SAMN05216167_104385"/>
<proteinExistence type="predicted"/>
<dbReference type="AlphaFoldDB" id="A0A1I1RFN1"/>
<protein>
    <submittedName>
        <fullName evidence="1">Uncharacterized protein</fullName>
    </submittedName>
</protein>
<name>A0A1I1RFN1_9BACT</name>
<dbReference type="Proteomes" id="UP000198598">
    <property type="component" value="Unassembled WGS sequence"/>
</dbReference>
<organism evidence="1 2">
    <name type="scientific">Spirosoma endophyticum</name>
    <dbReference type="NCBI Taxonomy" id="662367"/>
    <lineage>
        <taxon>Bacteria</taxon>
        <taxon>Pseudomonadati</taxon>
        <taxon>Bacteroidota</taxon>
        <taxon>Cytophagia</taxon>
        <taxon>Cytophagales</taxon>
        <taxon>Cytophagaceae</taxon>
        <taxon>Spirosoma</taxon>
    </lineage>
</organism>